<feature type="region of interest" description="Disordered" evidence="13">
    <location>
        <begin position="989"/>
        <end position="1172"/>
    </location>
</feature>
<dbReference type="GO" id="GO:0014069">
    <property type="term" value="C:postsynaptic density"/>
    <property type="evidence" value="ECO:0007669"/>
    <property type="project" value="TreeGrafter"/>
</dbReference>
<evidence type="ECO:0000313" key="15">
    <source>
        <dbReference type="EMBL" id="NWX32989.1"/>
    </source>
</evidence>
<keyword evidence="2" id="KW-0217">Developmental protein</keyword>
<keyword evidence="3" id="KW-0963">Cytoplasm</keyword>
<sequence length="1172" mass="129865">MMKTESSGERSTLRSASPHRNAYRTEFQALKSTFDKPKSDGDQKAKEEGEASQSRGRKYGSNVNRIKNLFMQMGMEPTESAGVAPKTRGKGGPPSPQRRIRPKEFVEKADGSIVKLESSVSERISRFDTIHDGPSYSKFTETRKMFERNAHETGHSNRYSPKKEKSASTELPDEWCSSKSHRGSTDSLDSLSPRTETVSPTVSQLSAVFENTDAHNVIAEKSENNEEYSVTGHYPLNLSSTVTNISSPVANLEGFSPLKEASTWSPPAKQSTGVTSVESSQQTNTPRQKVSTGTSAGSKSTEEIKKSTETSADSGESSATGQQDLVGTLDSGRSVDSCARSKSKTEAGVLVQQKERSEHTEGIFDRPEAAELTRNVASGGDFATDAISDAAESHYDEANEKDVHEDVNNFQSSHVYMHSDYNVYRVRSRYNSDWGETGTEQDDLDDSDENNCYEPDMEYSEINGLPDEDEIPANRKIQFSRAPIKVFNTYSNEDYDRRNDEVDPVAASAEYELEKRVEKLELFPVELEKDEDGLGISIIGMGVGADAGLEKLGIFVKTVTEGGTAERDGRIQVNDQIVEVDGISLVGVTQNFAATVLRNTKEKVRFVIGREKPGQVSEVAQLISQTLEQERRQRELLEQHYAQYDADDDETGEYATDEEDEDMGPVLPGGDMAIEVFDLPENDDMFSPSDVDTSKLAHKFKELQIKHAVTEAEIQKLKTKLQAAENEKVRWELEKTQLQQNIEENKERMMKLESYWIEAQTLCHTVNEHLKETQSQYQALEKKYNKAKKLIKDFQQKELDFIKRQESERKKIEDLEKAHLVEVQGLQARIQDLEAEVFRLMKQNGSQVNNNNNIFERQTSFGEVSRGDPVENLDTKQVTCLDGLSQDFNEAVPETERLDSKALKTRAQLSVKNKRQRPSRTRLYDSISSTDGEDSLERKPSHSYSSPMHISKSPLPLCMRASSPASDSGASSLSPVASSAAISLDNLTENQEEEQHHKGGVFSPYARGNTPLSSPSKSGHSSEASPLHHPAGRNILQDKDGATSAQAARTTGPTVGHTEKLKRKLADLGAPLRRSSSKGKKRKEKEAVRVTCGSRTVREMLQKSANTKPLAERSSSLPHCVPFTWSGESGKGSNSSSNLPSPTSSTEPSSENLSPAKKGSKVENKNYLIPTV</sequence>
<feature type="compositionally biased region" description="Polar residues" evidence="13">
    <location>
        <begin position="262"/>
        <end position="299"/>
    </location>
</feature>
<dbReference type="GO" id="GO:0005737">
    <property type="term" value="C:cytoplasm"/>
    <property type="evidence" value="ECO:0007669"/>
    <property type="project" value="TreeGrafter"/>
</dbReference>
<protein>
    <submittedName>
        <fullName evidence="15">NEB1 protein</fullName>
    </submittedName>
</protein>
<dbReference type="FunFam" id="2.30.42.10:FF:000010">
    <property type="entry name" value="Neurabin-1 isoform 1"/>
    <property type="match status" value="1"/>
</dbReference>
<feature type="non-terminal residue" evidence="15">
    <location>
        <position position="1172"/>
    </location>
</feature>
<gene>
    <name evidence="15" type="primary">Ppp1r9a_0</name>
    <name evidence="15" type="ORF">NOTCIN_R11776</name>
</gene>
<evidence type="ECO:0000256" key="8">
    <source>
        <dbReference type="ARBA" id="ARBA00023054"/>
    </source>
</evidence>
<dbReference type="GO" id="GO:0015629">
    <property type="term" value="C:actin cytoskeleton"/>
    <property type="evidence" value="ECO:0007669"/>
    <property type="project" value="TreeGrafter"/>
</dbReference>
<evidence type="ECO:0000256" key="10">
    <source>
        <dbReference type="ARBA" id="ARBA00023212"/>
    </source>
</evidence>
<dbReference type="Pfam" id="PF00595">
    <property type="entry name" value="PDZ"/>
    <property type="match status" value="1"/>
</dbReference>
<keyword evidence="7" id="KW-0770">Synapse</keyword>
<feature type="region of interest" description="Disordered" evidence="13">
    <location>
        <begin position="907"/>
        <end position="974"/>
    </location>
</feature>
<dbReference type="AlphaFoldDB" id="A0A7K6VE36"/>
<dbReference type="GO" id="GO:0007015">
    <property type="term" value="P:actin filament organization"/>
    <property type="evidence" value="ECO:0007669"/>
    <property type="project" value="TreeGrafter"/>
</dbReference>
<keyword evidence="8 12" id="KW-0175">Coiled coil</keyword>
<evidence type="ECO:0000256" key="11">
    <source>
        <dbReference type="ARBA" id="ARBA00034103"/>
    </source>
</evidence>
<dbReference type="InterPro" id="IPR001478">
    <property type="entry name" value="PDZ"/>
</dbReference>
<evidence type="ECO:0000256" key="6">
    <source>
        <dbReference type="ARBA" id="ARBA00022902"/>
    </source>
</evidence>
<dbReference type="GO" id="GO:0051015">
    <property type="term" value="F:actin filament binding"/>
    <property type="evidence" value="ECO:0007669"/>
    <property type="project" value="TreeGrafter"/>
</dbReference>
<evidence type="ECO:0000256" key="9">
    <source>
        <dbReference type="ARBA" id="ARBA00023203"/>
    </source>
</evidence>
<dbReference type="PANTHER" id="PTHR16154">
    <property type="entry name" value="NEURABIN"/>
    <property type="match status" value="1"/>
</dbReference>
<feature type="compositionally biased region" description="Low complexity" evidence="13">
    <location>
        <begin position="961"/>
        <end position="974"/>
    </location>
</feature>
<dbReference type="GO" id="GO:0030425">
    <property type="term" value="C:dendrite"/>
    <property type="evidence" value="ECO:0007669"/>
    <property type="project" value="TreeGrafter"/>
</dbReference>
<feature type="compositionally biased region" description="Polar residues" evidence="13">
    <location>
        <begin position="309"/>
        <end position="325"/>
    </location>
</feature>
<dbReference type="Proteomes" id="UP000579558">
    <property type="component" value="Unassembled WGS sequence"/>
</dbReference>
<dbReference type="InterPro" id="IPR043446">
    <property type="entry name" value="Neurabin-like"/>
</dbReference>
<evidence type="ECO:0000256" key="2">
    <source>
        <dbReference type="ARBA" id="ARBA00022473"/>
    </source>
</evidence>
<dbReference type="Gene3D" id="2.30.42.10">
    <property type="match status" value="1"/>
</dbReference>
<feature type="region of interest" description="Disordered" evidence="13">
    <location>
        <begin position="259"/>
        <end position="377"/>
    </location>
</feature>
<dbReference type="Pfam" id="PF17817">
    <property type="entry name" value="PDZ_5"/>
    <property type="match status" value="1"/>
</dbReference>
<keyword evidence="10" id="KW-0206">Cytoskeleton</keyword>
<evidence type="ECO:0000256" key="12">
    <source>
        <dbReference type="SAM" id="Coils"/>
    </source>
</evidence>
<dbReference type="OrthoDB" id="62701at2759"/>
<feature type="compositionally biased region" description="Basic and acidic residues" evidence="13">
    <location>
        <begin position="33"/>
        <end position="49"/>
    </location>
</feature>
<evidence type="ECO:0000256" key="13">
    <source>
        <dbReference type="SAM" id="MobiDB-lite"/>
    </source>
</evidence>
<keyword evidence="5" id="KW-0221">Differentiation</keyword>
<feature type="coiled-coil region" evidence="12">
    <location>
        <begin position="620"/>
        <end position="647"/>
    </location>
</feature>
<comment type="caution">
    <text evidence="15">The sequence shown here is derived from an EMBL/GenBank/DDBJ whole genome shotgun (WGS) entry which is preliminary data.</text>
</comment>
<evidence type="ECO:0000256" key="5">
    <source>
        <dbReference type="ARBA" id="ARBA00022782"/>
    </source>
</evidence>
<evidence type="ECO:0000256" key="7">
    <source>
        <dbReference type="ARBA" id="ARBA00023018"/>
    </source>
</evidence>
<feature type="compositionally biased region" description="Basic and acidic residues" evidence="13">
    <location>
        <begin position="140"/>
        <end position="167"/>
    </location>
</feature>
<feature type="compositionally biased region" description="Low complexity" evidence="13">
    <location>
        <begin position="1011"/>
        <end position="1025"/>
    </location>
</feature>
<dbReference type="InterPro" id="IPR040645">
    <property type="entry name" value="Neurabin-1/2_PDZ"/>
</dbReference>
<evidence type="ECO:0000256" key="1">
    <source>
        <dbReference type="ARBA" id="ARBA00004245"/>
    </source>
</evidence>
<proteinExistence type="predicted"/>
<dbReference type="EMBL" id="VZRX01014329">
    <property type="protein sequence ID" value="NWX32989.1"/>
    <property type="molecule type" value="Genomic_DNA"/>
</dbReference>
<keyword evidence="6" id="KW-0524">Neurogenesis</keyword>
<feature type="compositionally biased region" description="Polar residues" evidence="13">
    <location>
        <begin position="185"/>
        <end position="203"/>
    </location>
</feature>
<feature type="compositionally biased region" description="Polar residues" evidence="13">
    <location>
        <begin position="1043"/>
        <end position="1053"/>
    </location>
</feature>
<keyword evidence="9" id="KW-0009">Actin-binding</keyword>
<dbReference type="GO" id="GO:0019722">
    <property type="term" value="P:calcium-mediated signaling"/>
    <property type="evidence" value="ECO:0007669"/>
    <property type="project" value="TreeGrafter"/>
</dbReference>
<name>A0A7K6VE36_9PASS</name>
<dbReference type="SMART" id="SM00228">
    <property type="entry name" value="PDZ"/>
    <property type="match status" value="1"/>
</dbReference>
<feature type="non-terminal residue" evidence="15">
    <location>
        <position position="1"/>
    </location>
</feature>
<dbReference type="PANTHER" id="PTHR16154:SF22">
    <property type="entry name" value="NEURABIN-1"/>
    <property type="match status" value="1"/>
</dbReference>
<accession>A0A7K6VE36</accession>
<feature type="region of interest" description="Disordered" evidence="13">
    <location>
        <begin position="129"/>
        <end position="203"/>
    </location>
</feature>
<feature type="compositionally biased region" description="Basic and acidic residues" evidence="13">
    <location>
        <begin position="353"/>
        <end position="371"/>
    </location>
</feature>
<dbReference type="InterPro" id="IPR036034">
    <property type="entry name" value="PDZ_sf"/>
</dbReference>
<feature type="coiled-coil region" evidence="12">
    <location>
        <begin position="700"/>
        <end position="843"/>
    </location>
</feature>
<keyword evidence="16" id="KW-1185">Reference proteome</keyword>
<keyword evidence="4" id="KW-0597">Phosphoprotein</keyword>
<organism evidence="15 16">
    <name type="scientific">Notiomystis cincta</name>
    <dbReference type="NCBI Taxonomy" id="366454"/>
    <lineage>
        <taxon>Eukaryota</taxon>
        <taxon>Metazoa</taxon>
        <taxon>Chordata</taxon>
        <taxon>Craniata</taxon>
        <taxon>Vertebrata</taxon>
        <taxon>Euteleostomi</taxon>
        <taxon>Archelosauria</taxon>
        <taxon>Archosauria</taxon>
        <taxon>Dinosauria</taxon>
        <taxon>Saurischia</taxon>
        <taxon>Theropoda</taxon>
        <taxon>Coelurosauria</taxon>
        <taxon>Aves</taxon>
        <taxon>Neognathae</taxon>
        <taxon>Neoaves</taxon>
        <taxon>Telluraves</taxon>
        <taxon>Australaves</taxon>
        <taxon>Passeriformes</taxon>
        <taxon>Notiomystidae</taxon>
        <taxon>Notiomystis</taxon>
    </lineage>
</organism>
<feature type="compositionally biased region" description="Basic and acidic residues" evidence="13">
    <location>
        <begin position="1"/>
        <end position="12"/>
    </location>
</feature>
<dbReference type="PROSITE" id="PS50106">
    <property type="entry name" value="PDZ"/>
    <property type="match status" value="1"/>
</dbReference>
<evidence type="ECO:0000256" key="4">
    <source>
        <dbReference type="ARBA" id="ARBA00022553"/>
    </source>
</evidence>
<dbReference type="CDD" id="cd06790">
    <property type="entry name" value="PDZ_neurabin-like"/>
    <property type="match status" value="1"/>
</dbReference>
<evidence type="ECO:0000313" key="16">
    <source>
        <dbReference type="Proteomes" id="UP000579558"/>
    </source>
</evidence>
<evidence type="ECO:0000259" key="14">
    <source>
        <dbReference type="PROSITE" id="PS50106"/>
    </source>
</evidence>
<evidence type="ECO:0000256" key="3">
    <source>
        <dbReference type="ARBA" id="ARBA00022490"/>
    </source>
</evidence>
<dbReference type="GO" id="GO:0031175">
    <property type="term" value="P:neuron projection development"/>
    <property type="evidence" value="ECO:0007669"/>
    <property type="project" value="TreeGrafter"/>
</dbReference>
<feature type="domain" description="PDZ" evidence="14">
    <location>
        <begin position="524"/>
        <end position="612"/>
    </location>
</feature>
<feature type="region of interest" description="Disordered" evidence="13">
    <location>
        <begin position="1"/>
        <end position="106"/>
    </location>
</feature>
<dbReference type="SUPFAM" id="SSF50156">
    <property type="entry name" value="PDZ domain-like"/>
    <property type="match status" value="1"/>
</dbReference>
<feature type="compositionally biased region" description="Polar residues" evidence="13">
    <location>
        <begin position="1103"/>
        <end position="1117"/>
    </location>
</feature>
<feature type="compositionally biased region" description="Low complexity" evidence="13">
    <location>
        <begin position="1126"/>
        <end position="1154"/>
    </location>
</feature>
<reference evidence="15 16" key="1">
    <citation type="submission" date="2019-09" db="EMBL/GenBank/DDBJ databases">
        <title>Bird 10,000 Genomes (B10K) Project - Family phase.</title>
        <authorList>
            <person name="Zhang G."/>
        </authorList>
    </citation>
    <scope>NUCLEOTIDE SEQUENCE [LARGE SCALE GENOMIC DNA]</scope>
    <source>
        <strain evidence="15">B10K-DU-029-75</strain>
    </source>
</reference>
<comment type="subcellular location">
    <subcellularLocation>
        <location evidence="1">Cytoplasm</location>
        <location evidence="1">Cytoskeleton</location>
    </subcellularLocation>
    <subcellularLocation>
        <location evidence="11">Synapse</location>
    </subcellularLocation>
</comment>